<name>Q2H3V7_CHAGB</name>
<protein>
    <recommendedName>
        <fullName evidence="1">PD-(D/E)XK nuclease-like domain-containing protein</fullName>
    </recommendedName>
</protein>
<dbReference type="HOGENOM" id="CLU_804110_0_0_1"/>
<reference evidence="3" key="1">
    <citation type="journal article" date="2015" name="Genome Announc.">
        <title>Draft genome sequence of the cellulolytic fungus Chaetomium globosum.</title>
        <authorList>
            <person name="Cuomo C.A."/>
            <person name="Untereiner W.A."/>
            <person name="Ma L.-J."/>
            <person name="Grabherr M."/>
            <person name="Birren B.W."/>
        </authorList>
    </citation>
    <scope>NUCLEOTIDE SEQUENCE [LARGE SCALE GENOMIC DNA]</scope>
    <source>
        <strain evidence="3">ATCC 6205 / CBS 148.51 / DSM 1962 / NBRC 6347 / NRRL 1970</strain>
    </source>
</reference>
<organism evidence="2 3">
    <name type="scientific">Chaetomium globosum (strain ATCC 6205 / CBS 148.51 / DSM 1962 / NBRC 6347 / NRRL 1970)</name>
    <name type="common">Soil fungus</name>
    <dbReference type="NCBI Taxonomy" id="306901"/>
    <lineage>
        <taxon>Eukaryota</taxon>
        <taxon>Fungi</taxon>
        <taxon>Dikarya</taxon>
        <taxon>Ascomycota</taxon>
        <taxon>Pezizomycotina</taxon>
        <taxon>Sordariomycetes</taxon>
        <taxon>Sordariomycetidae</taxon>
        <taxon>Sordariales</taxon>
        <taxon>Chaetomiaceae</taxon>
        <taxon>Chaetomium</taxon>
    </lineage>
</organism>
<sequence>MTPPAFLQCRSMSPKKRKFDVDVDLNDAPDPMPCSSRLSRAAGFDFSNPARNTDSLRYLEKPVIYGHLRDVKQLPADAATFWDAVYPVVKFNNCIFPTEIRSEITSLYEYPLPERSFGTITAKESKARKALGEDARKDTSLDSTTTIQDEFPDQLPAVWAFARASTQPFVAPQRLALAELLAVRNIIRETWRCVDGRYSEAAWNSKVHEPLLELALFRHDPHVGYVNATSAETCPAFMPSLSIGKAIAEGKMIDFVMTRCLDYKDPVAADAELAVAIRAKLECQPDSWPLTANQTDYTPLTRSPVAVAIGTKVLGASMEEGCVQLAVWTAAWHRRMEALGIGNRG</sequence>
<dbReference type="AlphaFoldDB" id="Q2H3V7"/>
<dbReference type="OrthoDB" id="5244165at2759"/>
<dbReference type="Proteomes" id="UP000001056">
    <property type="component" value="Unassembled WGS sequence"/>
</dbReference>
<dbReference type="InterPro" id="IPR046797">
    <property type="entry name" value="PDDEXK_12"/>
</dbReference>
<evidence type="ECO:0000313" key="3">
    <source>
        <dbReference type="Proteomes" id="UP000001056"/>
    </source>
</evidence>
<keyword evidence="3" id="KW-1185">Reference proteome</keyword>
<dbReference type="InParanoid" id="Q2H3V7"/>
<dbReference type="GeneID" id="4391480"/>
<dbReference type="RefSeq" id="XP_001222753.1">
    <property type="nucleotide sequence ID" value="XM_001222752.1"/>
</dbReference>
<dbReference type="EMBL" id="CH408031">
    <property type="protein sequence ID" value="EAQ90039.1"/>
    <property type="molecule type" value="Genomic_DNA"/>
</dbReference>
<accession>Q2H3V7</accession>
<gene>
    <name evidence="2" type="ORF">CHGG_06658</name>
</gene>
<proteinExistence type="predicted"/>
<dbReference type="VEuPathDB" id="FungiDB:CHGG_06658"/>
<dbReference type="Pfam" id="PF20516">
    <property type="entry name" value="PDDEXK_12"/>
    <property type="match status" value="1"/>
</dbReference>
<evidence type="ECO:0000259" key="1">
    <source>
        <dbReference type="Pfam" id="PF20516"/>
    </source>
</evidence>
<evidence type="ECO:0000313" key="2">
    <source>
        <dbReference type="EMBL" id="EAQ90039.1"/>
    </source>
</evidence>
<feature type="domain" description="PD-(D/E)XK nuclease-like" evidence="1">
    <location>
        <begin position="164"/>
        <end position="340"/>
    </location>
</feature>